<evidence type="ECO:0000313" key="8">
    <source>
        <dbReference type="EMBL" id="TCO62640.1"/>
    </source>
</evidence>
<comment type="caution">
    <text evidence="8">The sequence shown here is derived from an EMBL/GenBank/DDBJ whole genome shotgun (WGS) entry which is preliminary data.</text>
</comment>
<dbReference type="GO" id="GO:0005524">
    <property type="term" value="F:ATP binding"/>
    <property type="evidence" value="ECO:0007669"/>
    <property type="project" value="UniProtKB-KW"/>
</dbReference>
<sequence>MTTGGVVLRQAIGGQRRDVIVSSVLAAGHQAGEALVPVVIGVVIDRAVATGSVSSLLMCLAALAGAFVALSYSYRFGARAGERAAEQAAHRIRIQLSQRVLDPRGGAEASHLPGALVNIATSDAKRVGGINQALPMAVAALTGLLVSAIALLRISVPLGLLVLLGTPPLMFLGHLIGRPLERRSGVEQERAAHASGVAADLVAGLRVLKGIRAEKAAIDRYRRTSRDSLTATIKAARARAWHDGAILSLTGVFIALVALVGGNLAADRAISIGDLVAAVGLAQFLVVPLRLFAYVNGQLAQARASAARVAEVLSADYAVTGTKILPSVDGRVRLAGVCHGSARDVTFDVHEGEFVGVVASPATAADLLACLAQDVAPTGTIEVDGHDLADASPSSVREAVLVAAHDAVLFEGTLRENVSAAASGPVDRALAAAAAELPEDTHISERGQSLSGGQRQRVALARALAADPAVLVVHDPTTAVDAVTEARIARDIREVRRGRTTIALTTSPALLAVTDRVVLLADGVTTEGRHADLLHGNEVYRKAVLS</sequence>
<name>A0A4V2S868_9PSEU</name>
<dbReference type="PROSITE" id="PS50893">
    <property type="entry name" value="ABC_TRANSPORTER_2"/>
    <property type="match status" value="1"/>
</dbReference>
<keyword evidence="3 5" id="KW-1133">Transmembrane helix</keyword>
<dbReference type="InterPro" id="IPR036640">
    <property type="entry name" value="ABC1_TM_sf"/>
</dbReference>
<dbReference type="Gene3D" id="1.20.1560.10">
    <property type="entry name" value="ABC transporter type 1, transmembrane domain"/>
    <property type="match status" value="1"/>
</dbReference>
<evidence type="ECO:0000256" key="4">
    <source>
        <dbReference type="ARBA" id="ARBA00023136"/>
    </source>
</evidence>
<dbReference type="InterPro" id="IPR017871">
    <property type="entry name" value="ABC_transporter-like_CS"/>
</dbReference>
<feature type="transmembrane region" description="Helical" evidence="5">
    <location>
        <begin position="244"/>
        <end position="266"/>
    </location>
</feature>
<reference evidence="8 9" key="1">
    <citation type="submission" date="2019-03" db="EMBL/GenBank/DDBJ databases">
        <title>Genomic Encyclopedia of Type Strains, Phase IV (KMG-IV): sequencing the most valuable type-strain genomes for metagenomic binning, comparative biology and taxonomic classification.</title>
        <authorList>
            <person name="Goeker M."/>
        </authorList>
    </citation>
    <scope>NUCLEOTIDE SEQUENCE [LARGE SCALE GENOMIC DNA]</scope>
    <source>
        <strain evidence="8 9">DSM 45934</strain>
    </source>
</reference>
<dbReference type="GO" id="GO:0016887">
    <property type="term" value="F:ATP hydrolysis activity"/>
    <property type="evidence" value="ECO:0007669"/>
    <property type="project" value="InterPro"/>
</dbReference>
<dbReference type="Pfam" id="PF00005">
    <property type="entry name" value="ABC_tran"/>
    <property type="match status" value="1"/>
</dbReference>
<comment type="subcellular location">
    <subcellularLocation>
        <location evidence="1">Cell membrane</location>
        <topology evidence="1">Multi-pass membrane protein</topology>
    </subcellularLocation>
</comment>
<keyword evidence="8" id="KW-0067">ATP-binding</keyword>
<dbReference type="GO" id="GO:0015421">
    <property type="term" value="F:ABC-type oligopeptide transporter activity"/>
    <property type="evidence" value="ECO:0007669"/>
    <property type="project" value="TreeGrafter"/>
</dbReference>
<gene>
    <name evidence="8" type="ORF">EV192_102779</name>
</gene>
<feature type="transmembrane region" description="Helical" evidence="5">
    <location>
        <begin position="272"/>
        <end position="293"/>
    </location>
</feature>
<dbReference type="PROSITE" id="PS50929">
    <property type="entry name" value="ABC_TM1F"/>
    <property type="match status" value="1"/>
</dbReference>
<accession>A0A4V2S868</accession>
<dbReference type="InterPro" id="IPR027417">
    <property type="entry name" value="P-loop_NTPase"/>
</dbReference>
<dbReference type="PANTHER" id="PTHR43394:SF1">
    <property type="entry name" value="ATP-BINDING CASSETTE SUB-FAMILY B MEMBER 10, MITOCHONDRIAL"/>
    <property type="match status" value="1"/>
</dbReference>
<keyword evidence="4 5" id="KW-0472">Membrane</keyword>
<feature type="transmembrane region" description="Helical" evidence="5">
    <location>
        <begin position="55"/>
        <end position="74"/>
    </location>
</feature>
<evidence type="ECO:0000256" key="1">
    <source>
        <dbReference type="ARBA" id="ARBA00004651"/>
    </source>
</evidence>
<evidence type="ECO:0000256" key="2">
    <source>
        <dbReference type="ARBA" id="ARBA00022692"/>
    </source>
</evidence>
<dbReference type="Proteomes" id="UP000295680">
    <property type="component" value="Unassembled WGS sequence"/>
</dbReference>
<dbReference type="PROSITE" id="PS00211">
    <property type="entry name" value="ABC_TRANSPORTER_1"/>
    <property type="match status" value="1"/>
</dbReference>
<keyword evidence="9" id="KW-1185">Reference proteome</keyword>
<evidence type="ECO:0000259" key="6">
    <source>
        <dbReference type="PROSITE" id="PS50893"/>
    </source>
</evidence>
<keyword evidence="8" id="KW-0547">Nucleotide-binding</keyword>
<evidence type="ECO:0000256" key="5">
    <source>
        <dbReference type="SAM" id="Phobius"/>
    </source>
</evidence>
<dbReference type="Gene3D" id="3.40.50.300">
    <property type="entry name" value="P-loop containing nucleotide triphosphate hydrolases"/>
    <property type="match status" value="1"/>
</dbReference>
<dbReference type="EMBL" id="SLWS01000002">
    <property type="protein sequence ID" value="TCO62640.1"/>
    <property type="molecule type" value="Genomic_DNA"/>
</dbReference>
<dbReference type="AlphaFoldDB" id="A0A4V2S868"/>
<dbReference type="PANTHER" id="PTHR43394">
    <property type="entry name" value="ATP-DEPENDENT PERMEASE MDL1, MITOCHONDRIAL"/>
    <property type="match status" value="1"/>
</dbReference>
<proteinExistence type="predicted"/>
<dbReference type="GO" id="GO:0005886">
    <property type="term" value="C:plasma membrane"/>
    <property type="evidence" value="ECO:0007669"/>
    <property type="project" value="UniProtKB-SubCell"/>
</dbReference>
<dbReference type="InterPro" id="IPR011527">
    <property type="entry name" value="ABC1_TM_dom"/>
</dbReference>
<evidence type="ECO:0000313" key="9">
    <source>
        <dbReference type="Proteomes" id="UP000295680"/>
    </source>
</evidence>
<dbReference type="SUPFAM" id="SSF90123">
    <property type="entry name" value="ABC transporter transmembrane region"/>
    <property type="match status" value="1"/>
</dbReference>
<protein>
    <submittedName>
        <fullName evidence="8">Putative ABC transport system ATP-binding protein</fullName>
    </submittedName>
</protein>
<dbReference type="InterPro" id="IPR039421">
    <property type="entry name" value="Type_1_exporter"/>
</dbReference>
<feature type="domain" description="ABC transmembrane type-1" evidence="7">
    <location>
        <begin position="20"/>
        <end position="301"/>
    </location>
</feature>
<dbReference type="Pfam" id="PF00664">
    <property type="entry name" value="ABC_membrane"/>
    <property type="match status" value="1"/>
</dbReference>
<feature type="domain" description="ABC transporter" evidence="6">
    <location>
        <begin position="325"/>
        <end position="546"/>
    </location>
</feature>
<evidence type="ECO:0000259" key="7">
    <source>
        <dbReference type="PROSITE" id="PS50929"/>
    </source>
</evidence>
<dbReference type="InterPro" id="IPR003439">
    <property type="entry name" value="ABC_transporter-like_ATP-bd"/>
</dbReference>
<dbReference type="RefSeq" id="WP_243726796.1">
    <property type="nucleotide sequence ID" value="NZ_SLWS01000002.1"/>
</dbReference>
<organism evidence="8 9">
    <name type="scientific">Actinocrispum wychmicini</name>
    <dbReference type="NCBI Taxonomy" id="1213861"/>
    <lineage>
        <taxon>Bacteria</taxon>
        <taxon>Bacillati</taxon>
        <taxon>Actinomycetota</taxon>
        <taxon>Actinomycetes</taxon>
        <taxon>Pseudonocardiales</taxon>
        <taxon>Pseudonocardiaceae</taxon>
        <taxon>Actinocrispum</taxon>
    </lineage>
</organism>
<dbReference type="SUPFAM" id="SSF52540">
    <property type="entry name" value="P-loop containing nucleoside triphosphate hydrolases"/>
    <property type="match status" value="1"/>
</dbReference>
<keyword evidence="2 5" id="KW-0812">Transmembrane</keyword>
<feature type="transmembrane region" description="Helical" evidence="5">
    <location>
        <begin position="133"/>
        <end position="152"/>
    </location>
</feature>
<feature type="transmembrane region" description="Helical" evidence="5">
    <location>
        <begin position="158"/>
        <end position="177"/>
    </location>
</feature>
<evidence type="ECO:0000256" key="3">
    <source>
        <dbReference type="ARBA" id="ARBA00022989"/>
    </source>
</evidence>